<keyword evidence="3" id="KW-1185">Reference proteome</keyword>
<protein>
    <submittedName>
        <fullName evidence="2">Uncharacterized protein</fullName>
    </submittedName>
</protein>
<sequence>MPGFSVSVTVYLLNLLLCSLGFFHQDCDEVKAFYPQCGTSQHEFGLSQTPIWILHQGEAVPPLYDLVVAQMLKAPAKWQLPNSLLCSQPRTIPFSGPTLC</sequence>
<keyword evidence="1" id="KW-0472">Membrane</keyword>
<dbReference type="Proteomes" id="UP000824120">
    <property type="component" value="Chromosome 2"/>
</dbReference>
<accession>A0A9J6AEV3</accession>
<dbReference type="EMBL" id="JACXVP010000002">
    <property type="protein sequence ID" value="KAG5623198.1"/>
    <property type="molecule type" value="Genomic_DNA"/>
</dbReference>
<organism evidence="2 3">
    <name type="scientific">Solanum commersonii</name>
    <name type="common">Commerson's wild potato</name>
    <name type="synonym">Commerson's nightshade</name>
    <dbReference type="NCBI Taxonomy" id="4109"/>
    <lineage>
        <taxon>Eukaryota</taxon>
        <taxon>Viridiplantae</taxon>
        <taxon>Streptophyta</taxon>
        <taxon>Embryophyta</taxon>
        <taxon>Tracheophyta</taxon>
        <taxon>Spermatophyta</taxon>
        <taxon>Magnoliopsida</taxon>
        <taxon>eudicotyledons</taxon>
        <taxon>Gunneridae</taxon>
        <taxon>Pentapetalae</taxon>
        <taxon>asterids</taxon>
        <taxon>lamiids</taxon>
        <taxon>Solanales</taxon>
        <taxon>Solanaceae</taxon>
        <taxon>Solanoideae</taxon>
        <taxon>Solaneae</taxon>
        <taxon>Solanum</taxon>
    </lineage>
</organism>
<evidence type="ECO:0000313" key="2">
    <source>
        <dbReference type="EMBL" id="KAG5623198.1"/>
    </source>
</evidence>
<keyword evidence="1" id="KW-1133">Transmembrane helix</keyword>
<keyword evidence="1" id="KW-0812">Transmembrane</keyword>
<reference evidence="2 3" key="1">
    <citation type="submission" date="2020-09" db="EMBL/GenBank/DDBJ databases">
        <title>De no assembly of potato wild relative species, Solanum commersonii.</title>
        <authorList>
            <person name="Cho K."/>
        </authorList>
    </citation>
    <scope>NUCLEOTIDE SEQUENCE [LARGE SCALE GENOMIC DNA]</scope>
    <source>
        <strain evidence="2">LZ3.2</strain>
        <tissue evidence="2">Leaf</tissue>
    </source>
</reference>
<comment type="caution">
    <text evidence="2">The sequence shown here is derived from an EMBL/GenBank/DDBJ whole genome shotgun (WGS) entry which is preliminary data.</text>
</comment>
<evidence type="ECO:0000256" key="1">
    <source>
        <dbReference type="SAM" id="Phobius"/>
    </source>
</evidence>
<name>A0A9J6AEV3_SOLCO</name>
<gene>
    <name evidence="2" type="ORF">H5410_008416</name>
</gene>
<dbReference type="AlphaFoldDB" id="A0A9J6AEV3"/>
<feature type="transmembrane region" description="Helical" evidence="1">
    <location>
        <begin position="6"/>
        <end position="23"/>
    </location>
</feature>
<proteinExistence type="predicted"/>
<evidence type="ECO:0000313" key="3">
    <source>
        <dbReference type="Proteomes" id="UP000824120"/>
    </source>
</evidence>